<gene>
    <name evidence="2" type="primary">Necator_chrII.g5530</name>
    <name evidence="2" type="ORF">RB195_017737</name>
</gene>
<dbReference type="InterPro" id="IPR024079">
    <property type="entry name" value="MetalloPept_cat_dom_sf"/>
</dbReference>
<dbReference type="EMBL" id="JAVFWL010000002">
    <property type="protein sequence ID" value="KAK6734139.1"/>
    <property type="molecule type" value="Genomic_DNA"/>
</dbReference>
<dbReference type="Gene3D" id="3.40.390.10">
    <property type="entry name" value="Collagenase (Catalytic Domain)"/>
    <property type="match status" value="1"/>
</dbReference>
<reference evidence="2 3" key="1">
    <citation type="submission" date="2023-08" db="EMBL/GenBank/DDBJ databases">
        <title>A Necator americanus chromosomal reference genome.</title>
        <authorList>
            <person name="Ilik V."/>
            <person name="Petrzelkova K.J."/>
            <person name="Pardy F."/>
            <person name="Fuh T."/>
            <person name="Niatou-Singa F.S."/>
            <person name="Gouil Q."/>
            <person name="Baker L."/>
            <person name="Ritchie M.E."/>
            <person name="Jex A.R."/>
            <person name="Gazzola D."/>
            <person name="Li H."/>
            <person name="Toshio Fujiwara R."/>
            <person name="Zhan B."/>
            <person name="Aroian R.V."/>
            <person name="Pafco B."/>
            <person name="Schwarz E.M."/>
        </authorList>
    </citation>
    <scope>NUCLEOTIDE SEQUENCE [LARGE SCALE GENOMIC DNA]</scope>
    <source>
        <strain evidence="2 3">Aroian</strain>
        <tissue evidence="2">Whole animal</tissue>
    </source>
</reference>
<evidence type="ECO:0000313" key="2">
    <source>
        <dbReference type="EMBL" id="KAK6734139.1"/>
    </source>
</evidence>
<dbReference type="Proteomes" id="UP001303046">
    <property type="component" value="Unassembled WGS sequence"/>
</dbReference>
<dbReference type="InterPro" id="IPR000718">
    <property type="entry name" value="Peptidase_M13"/>
</dbReference>
<dbReference type="PROSITE" id="PS51885">
    <property type="entry name" value="NEPRILYSIN"/>
    <property type="match status" value="1"/>
</dbReference>
<name>A0ABR1C6J0_NECAM</name>
<accession>A0ABR1C6J0</accession>
<dbReference type="SUPFAM" id="SSF55486">
    <property type="entry name" value="Metalloproteases ('zincins'), catalytic domain"/>
    <property type="match status" value="1"/>
</dbReference>
<evidence type="ECO:0000259" key="1">
    <source>
        <dbReference type="Pfam" id="PF01431"/>
    </source>
</evidence>
<protein>
    <recommendedName>
        <fullName evidence="1">Peptidase M13 C-terminal domain-containing protein</fullName>
    </recommendedName>
</protein>
<dbReference type="PANTHER" id="PTHR11733:SF237">
    <property type="entry name" value="NEPRILYSIN-LIKE 4"/>
    <property type="match status" value="1"/>
</dbReference>
<sequence>MRFDENGRPRIWNGNDWSLEFSERAACLEKLYNNSETVTTVTEVCPENRLLLVLIFVDYEKAFTSVVDQGFWSPSERHADPQRKQLIRKGWSTHTGHTKTTKKKGETERIDGFTQWKIQQRTRCFSWEFIWGEKLNDFELMLWIEIEEHAPSPLRVNNVVSNIEGFAEAFRCPPGTPMNPKERCSIF</sequence>
<dbReference type="Pfam" id="PF01431">
    <property type="entry name" value="Peptidase_M13"/>
    <property type="match status" value="1"/>
</dbReference>
<evidence type="ECO:0000313" key="3">
    <source>
        <dbReference type="Proteomes" id="UP001303046"/>
    </source>
</evidence>
<feature type="domain" description="Peptidase M13 C-terminal" evidence="1">
    <location>
        <begin position="102"/>
        <end position="186"/>
    </location>
</feature>
<comment type="caution">
    <text evidence="2">The sequence shown here is derived from an EMBL/GenBank/DDBJ whole genome shotgun (WGS) entry which is preliminary data.</text>
</comment>
<keyword evidence="3" id="KW-1185">Reference proteome</keyword>
<dbReference type="PANTHER" id="PTHR11733">
    <property type="entry name" value="ZINC METALLOPROTEASE FAMILY M13 NEPRILYSIN-RELATED"/>
    <property type="match status" value="1"/>
</dbReference>
<proteinExistence type="predicted"/>
<dbReference type="InterPro" id="IPR018497">
    <property type="entry name" value="Peptidase_M13_C"/>
</dbReference>
<organism evidence="2 3">
    <name type="scientific">Necator americanus</name>
    <name type="common">Human hookworm</name>
    <dbReference type="NCBI Taxonomy" id="51031"/>
    <lineage>
        <taxon>Eukaryota</taxon>
        <taxon>Metazoa</taxon>
        <taxon>Ecdysozoa</taxon>
        <taxon>Nematoda</taxon>
        <taxon>Chromadorea</taxon>
        <taxon>Rhabditida</taxon>
        <taxon>Rhabditina</taxon>
        <taxon>Rhabditomorpha</taxon>
        <taxon>Strongyloidea</taxon>
        <taxon>Ancylostomatidae</taxon>
        <taxon>Bunostominae</taxon>
        <taxon>Necator</taxon>
    </lineage>
</organism>